<feature type="compositionally biased region" description="Polar residues" evidence="1">
    <location>
        <begin position="93"/>
        <end position="120"/>
    </location>
</feature>
<organism evidence="2 3">
    <name type="scientific">Cerrena zonata</name>
    <dbReference type="NCBI Taxonomy" id="2478898"/>
    <lineage>
        <taxon>Eukaryota</taxon>
        <taxon>Fungi</taxon>
        <taxon>Dikarya</taxon>
        <taxon>Basidiomycota</taxon>
        <taxon>Agaricomycotina</taxon>
        <taxon>Agaricomycetes</taxon>
        <taxon>Polyporales</taxon>
        <taxon>Cerrenaceae</taxon>
        <taxon>Cerrena</taxon>
    </lineage>
</organism>
<dbReference type="Proteomes" id="UP001385951">
    <property type="component" value="Unassembled WGS sequence"/>
</dbReference>
<proteinExistence type="predicted"/>
<dbReference type="EMBL" id="JASBNA010000005">
    <property type="protein sequence ID" value="KAK7692029.1"/>
    <property type="molecule type" value="Genomic_DNA"/>
</dbReference>
<sequence length="120" mass="13153">MVPPHLPPTLSLPAPPPESPLLAPSQPVRRVHNTRANTQVKSKSKSNEPPKSQNDSKDVEMQEAKPSHPYVTRSKSKSNEAKRRRNLRPGSANKANGTKPTHVASQKVTNVNPTQTRKAT</sequence>
<protein>
    <submittedName>
        <fullName evidence="2">Uncharacterized protein</fullName>
    </submittedName>
</protein>
<gene>
    <name evidence="2" type="ORF">QCA50_005434</name>
</gene>
<name>A0AAW0GLK2_9APHY</name>
<evidence type="ECO:0000313" key="3">
    <source>
        <dbReference type="Proteomes" id="UP001385951"/>
    </source>
</evidence>
<evidence type="ECO:0000313" key="2">
    <source>
        <dbReference type="EMBL" id="KAK7692029.1"/>
    </source>
</evidence>
<accession>A0AAW0GLK2</accession>
<dbReference type="AlphaFoldDB" id="A0AAW0GLK2"/>
<comment type="caution">
    <text evidence="2">The sequence shown here is derived from an EMBL/GenBank/DDBJ whole genome shotgun (WGS) entry which is preliminary data.</text>
</comment>
<feature type="compositionally biased region" description="Basic and acidic residues" evidence="1">
    <location>
        <begin position="54"/>
        <end position="66"/>
    </location>
</feature>
<feature type="region of interest" description="Disordered" evidence="1">
    <location>
        <begin position="1"/>
        <end position="120"/>
    </location>
</feature>
<reference evidence="2 3" key="1">
    <citation type="submission" date="2022-09" db="EMBL/GenBank/DDBJ databases">
        <authorList>
            <person name="Palmer J.M."/>
        </authorList>
    </citation>
    <scope>NUCLEOTIDE SEQUENCE [LARGE SCALE GENOMIC DNA]</scope>
    <source>
        <strain evidence="2 3">DSM 7382</strain>
    </source>
</reference>
<keyword evidence="3" id="KW-1185">Reference proteome</keyword>
<evidence type="ECO:0000256" key="1">
    <source>
        <dbReference type="SAM" id="MobiDB-lite"/>
    </source>
</evidence>